<dbReference type="EMBL" id="APCN01007312">
    <property type="status" value="NOT_ANNOTATED_CDS"/>
    <property type="molecule type" value="Genomic_DNA"/>
</dbReference>
<accession>A0A182IEY2</accession>
<reference evidence="1" key="1">
    <citation type="submission" date="2022-08" db="UniProtKB">
        <authorList>
            <consortium name="EnsemblMetazoa"/>
        </authorList>
    </citation>
    <scope>IDENTIFICATION</scope>
    <source>
        <strain evidence="1">Dongola</strain>
    </source>
</reference>
<sequence length="13" mass="1771">MHKRRIFQMMFVF</sequence>
<evidence type="ECO:0000313" key="1">
    <source>
        <dbReference type="EnsemblMetazoa" id="AARA014057-PA"/>
    </source>
</evidence>
<name>A0A182IEY2_ANOAR</name>
<keyword evidence="2" id="KW-1185">Reference proteome</keyword>
<dbReference type="Proteomes" id="UP000075840">
    <property type="component" value="Unassembled WGS sequence"/>
</dbReference>
<evidence type="ECO:0000313" key="2">
    <source>
        <dbReference type="Proteomes" id="UP000075840"/>
    </source>
</evidence>
<dbReference type="VEuPathDB" id="VectorBase:AARA014057"/>
<proteinExistence type="predicted"/>
<organism evidence="1 2">
    <name type="scientific">Anopheles arabiensis</name>
    <name type="common">Mosquito</name>
    <dbReference type="NCBI Taxonomy" id="7173"/>
    <lineage>
        <taxon>Eukaryota</taxon>
        <taxon>Metazoa</taxon>
        <taxon>Ecdysozoa</taxon>
        <taxon>Arthropoda</taxon>
        <taxon>Hexapoda</taxon>
        <taxon>Insecta</taxon>
        <taxon>Pterygota</taxon>
        <taxon>Neoptera</taxon>
        <taxon>Endopterygota</taxon>
        <taxon>Diptera</taxon>
        <taxon>Nematocera</taxon>
        <taxon>Culicoidea</taxon>
        <taxon>Culicidae</taxon>
        <taxon>Anophelinae</taxon>
        <taxon>Anopheles</taxon>
    </lineage>
</organism>
<dbReference type="EnsemblMetazoa" id="AARA014057-RA">
    <property type="protein sequence ID" value="AARA014057-PA"/>
    <property type="gene ID" value="AARA014057"/>
</dbReference>
<protein>
    <submittedName>
        <fullName evidence="1">Uncharacterized protein</fullName>
    </submittedName>
</protein>